<gene>
    <name evidence="1" type="ORF">WUBG_09868</name>
</gene>
<evidence type="ECO:0000313" key="2">
    <source>
        <dbReference type="Proteomes" id="UP000004810"/>
    </source>
</evidence>
<dbReference type="AlphaFoldDB" id="J9EVH7"/>
<sequence>LSSKVTCSNYKKIDTNFAYLTVRDVIIVQDCRQSKKQPSDGILEISIFFPEGIRINFDNLKFTLYTLR</sequence>
<proteinExistence type="predicted"/>
<reference evidence="2" key="1">
    <citation type="submission" date="2012-08" db="EMBL/GenBank/DDBJ databases">
        <title>The Genome Sequence of Wuchereria bancrofti.</title>
        <authorList>
            <person name="Nutman T.B."/>
            <person name="Fink D.L."/>
            <person name="Russ C."/>
            <person name="Young S."/>
            <person name="Zeng Q."/>
            <person name="Koehrsen M."/>
            <person name="Alvarado L."/>
            <person name="Berlin A."/>
            <person name="Chapman S.B."/>
            <person name="Chen Z."/>
            <person name="Freedman E."/>
            <person name="Gellesch M."/>
            <person name="Goldberg J."/>
            <person name="Griggs A."/>
            <person name="Gujja S."/>
            <person name="Heilman E.R."/>
            <person name="Heiman D."/>
            <person name="Hepburn T."/>
            <person name="Howarth C."/>
            <person name="Jen D."/>
            <person name="Larson L."/>
            <person name="Lewis B."/>
            <person name="Mehta T."/>
            <person name="Park D."/>
            <person name="Pearson M."/>
            <person name="Roberts A."/>
            <person name="Saif S."/>
            <person name="Shea T."/>
            <person name="Shenoy N."/>
            <person name="Sisk P."/>
            <person name="Stolte C."/>
            <person name="Sykes S."/>
            <person name="Walk T."/>
            <person name="White J."/>
            <person name="Yandava C."/>
            <person name="Haas B."/>
            <person name="Henn M.R."/>
            <person name="Nusbaum C."/>
            <person name="Birren B."/>
        </authorList>
    </citation>
    <scope>NUCLEOTIDE SEQUENCE [LARGE SCALE GENOMIC DNA]</scope>
    <source>
        <strain evidence="2">NA</strain>
    </source>
</reference>
<evidence type="ECO:0000313" key="1">
    <source>
        <dbReference type="EMBL" id="EJW79224.1"/>
    </source>
</evidence>
<dbReference type="EMBL" id="ADBV01005712">
    <property type="protein sequence ID" value="EJW79224.1"/>
    <property type="molecule type" value="Genomic_DNA"/>
</dbReference>
<feature type="non-terminal residue" evidence="1">
    <location>
        <position position="1"/>
    </location>
</feature>
<protein>
    <submittedName>
        <fullName evidence="1">Uncharacterized protein</fullName>
    </submittedName>
</protein>
<accession>J9EVH7</accession>
<dbReference type="Proteomes" id="UP000004810">
    <property type="component" value="Unassembled WGS sequence"/>
</dbReference>
<organism evidence="1 2">
    <name type="scientific">Wuchereria bancrofti</name>
    <dbReference type="NCBI Taxonomy" id="6293"/>
    <lineage>
        <taxon>Eukaryota</taxon>
        <taxon>Metazoa</taxon>
        <taxon>Ecdysozoa</taxon>
        <taxon>Nematoda</taxon>
        <taxon>Chromadorea</taxon>
        <taxon>Rhabditida</taxon>
        <taxon>Spirurina</taxon>
        <taxon>Spiruromorpha</taxon>
        <taxon>Filarioidea</taxon>
        <taxon>Onchocercidae</taxon>
        <taxon>Wuchereria</taxon>
    </lineage>
</organism>
<comment type="caution">
    <text evidence="1">The sequence shown here is derived from an EMBL/GenBank/DDBJ whole genome shotgun (WGS) entry which is preliminary data.</text>
</comment>
<name>J9EVH7_WUCBA</name>